<dbReference type="PROSITE" id="PS51635">
    <property type="entry name" value="PNPLA"/>
    <property type="match status" value="1"/>
</dbReference>
<accession>A0A6S6S2T3</accession>
<feature type="short sequence motif" description="DGA/G" evidence="2">
    <location>
        <begin position="262"/>
        <end position="264"/>
    </location>
</feature>
<sequence>MMKTFFKLSLLLFLLSGSAQSNEPIDLSMVISGGVSLGAYEAGYNWAMVKMLSSIKEHSQKVEPELHSVTGASAGSINALLTAMYWCQDPKLVQQEQIENTVLDNHFYNTWVDLGLSDLIITDHNSQNQSTLFKREKLRQKSKAILAELEKPIYKKGCEVPLGFSVTKAKPIVSEFQNSGIKIKNQHFSVPFILKEQNNTLALFNKKMLPSTDYYISIPNIENDSSKIVDVLFASSAFPGAFRQIKLDYVYDKKAYSSYFIDGGAYENLPLQLATELNPKAKEFIFIDPSNMRKEKEMLPQDENESEPIGFLTSNAIPLLNSLEIFQSMRLYNAISQYFDETSGKKLILSSRYHPITGKFLGHFGAFLDKDFRKYDYHVGIYDAIYHLSKTMIDRCHANGETQQELMEKQKIALGINKDEEALLAYELFFSTEFSSQNPVIIKNKFSSIYAAFNKEKRDEERYEFNDFETFLKKLNPAYFHDKDSFIPKNDISITNWHKRPLQLIIDRITVLENNYANIQGNTDTIANVTNMVAWLGNKMVKKKNGFEFLPMNIPEETSNPILANALRLIPNEISTDVKNGGLGIAYDIYSYQKEHDTHGYESRVSFHQNDDIPSFTRLDLNVYKEQRKYVKFGLGASLFTNLSHPSYNKDNLYGFNTYVDVLDIFRISYVRRFGDTAEKSFIYFGLENLPSLLYWLQR</sequence>
<reference evidence="5" key="1">
    <citation type="submission" date="2020-01" db="EMBL/GenBank/DDBJ databases">
        <authorList>
            <person name="Meier V. D."/>
            <person name="Meier V D."/>
        </authorList>
    </citation>
    <scope>NUCLEOTIDE SEQUENCE</scope>
    <source>
        <strain evidence="5">HLG_WM_MAG_03</strain>
    </source>
</reference>
<name>A0A6S6S2T3_9BACT</name>
<dbReference type="GO" id="GO:0016042">
    <property type="term" value="P:lipid catabolic process"/>
    <property type="evidence" value="ECO:0007669"/>
    <property type="project" value="UniProtKB-UniRule"/>
</dbReference>
<feature type="signal peptide" evidence="3">
    <location>
        <begin position="1"/>
        <end position="21"/>
    </location>
</feature>
<dbReference type="SUPFAM" id="SSF52151">
    <property type="entry name" value="FabD/lysophospholipase-like"/>
    <property type="match status" value="1"/>
</dbReference>
<dbReference type="Gene3D" id="3.40.1090.10">
    <property type="entry name" value="Cytosolic phospholipase A2 catalytic domain"/>
    <property type="match status" value="1"/>
</dbReference>
<keyword evidence="3" id="KW-0732">Signal</keyword>
<protein>
    <recommendedName>
        <fullName evidence="4">PNPLA domain-containing protein</fullName>
    </recommendedName>
</protein>
<dbReference type="InterPro" id="IPR002641">
    <property type="entry name" value="PNPLA_dom"/>
</dbReference>
<feature type="domain" description="PNPLA" evidence="4">
    <location>
        <begin position="29"/>
        <end position="275"/>
    </location>
</feature>
<gene>
    <name evidence="5" type="ORF">HELGO_WM28091</name>
</gene>
<keyword evidence="1 2" id="KW-0443">Lipid metabolism</keyword>
<keyword evidence="2" id="KW-0378">Hydrolase</keyword>
<feature type="short sequence motif" description="GXSXG" evidence="2">
    <location>
        <begin position="71"/>
        <end position="75"/>
    </location>
</feature>
<evidence type="ECO:0000313" key="5">
    <source>
        <dbReference type="EMBL" id="CAA6798614.1"/>
    </source>
</evidence>
<comment type="caution">
    <text evidence="2">Lacks conserved residue(s) required for the propagation of feature annotation.</text>
</comment>
<dbReference type="EMBL" id="CACVAR010000010">
    <property type="protein sequence ID" value="CAA6798614.1"/>
    <property type="molecule type" value="Genomic_DNA"/>
</dbReference>
<dbReference type="GO" id="GO:0016787">
    <property type="term" value="F:hydrolase activity"/>
    <property type="evidence" value="ECO:0007669"/>
    <property type="project" value="UniProtKB-UniRule"/>
</dbReference>
<feature type="active site" description="Proton acceptor" evidence="2">
    <location>
        <position position="262"/>
    </location>
</feature>
<keyword evidence="2" id="KW-0442">Lipid degradation</keyword>
<evidence type="ECO:0000256" key="1">
    <source>
        <dbReference type="ARBA" id="ARBA00023098"/>
    </source>
</evidence>
<evidence type="ECO:0000256" key="3">
    <source>
        <dbReference type="SAM" id="SignalP"/>
    </source>
</evidence>
<feature type="active site" description="Nucleophile" evidence="2">
    <location>
        <position position="73"/>
    </location>
</feature>
<dbReference type="Pfam" id="PF01734">
    <property type="entry name" value="Patatin"/>
    <property type="match status" value="1"/>
</dbReference>
<evidence type="ECO:0000259" key="4">
    <source>
        <dbReference type="PROSITE" id="PS51635"/>
    </source>
</evidence>
<dbReference type="InterPro" id="IPR016035">
    <property type="entry name" value="Acyl_Trfase/lysoPLipase"/>
</dbReference>
<organism evidence="5">
    <name type="scientific">uncultured Sulfurovum sp</name>
    <dbReference type="NCBI Taxonomy" id="269237"/>
    <lineage>
        <taxon>Bacteria</taxon>
        <taxon>Pseudomonadati</taxon>
        <taxon>Campylobacterota</taxon>
        <taxon>Epsilonproteobacteria</taxon>
        <taxon>Campylobacterales</taxon>
        <taxon>Sulfurovaceae</taxon>
        <taxon>Sulfurovum</taxon>
        <taxon>environmental samples</taxon>
    </lineage>
</organism>
<feature type="chain" id="PRO_5027584555" description="PNPLA domain-containing protein" evidence="3">
    <location>
        <begin position="22"/>
        <end position="699"/>
    </location>
</feature>
<dbReference type="AlphaFoldDB" id="A0A6S6S2T3"/>
<evidence type="ECO:0000256" key="2">
    <source>
        <dbReference type="PROSITE-ProRule" id="PRU01161"/>
    </source>
</evidence>
<proteinExistence type="predicted"/>